<dbReference type="Pfam" id="PF03553">
    <property type="entry name" value="Na_H_antiporter"/>
    <property type="match status" value="1"/>
</dbReference>
<dbReference type="InterPro" id="IPR018461">
    <property type="entry name" value="Na/H_Antiport_NhaC-like_C"/>
</dbReference>
<evidence type="ECO:0000259" key="10">
    <source>
        <dbReference type="Pfam" id="PF03553"/>
    </source>
</evidence>
<dbReference type="AlphaFoldDB" id="A0A381YX20"/>
<keyword evidence="2" id="KW-0813">Transport</keyword>
<protein>
    <recommendedName>
        <fullName evidence="10">Na+/H+ antiporter NhaC-like C-terminal domain-containing protein</fullName>
    </recommendedName>
</protein>
<evidence type="ECO:0000256" key="2">
    <source>
        <dbReference type="ARBA" id="ARBA00022448"/>
    </source>
</evidence>
<evidence type="ECO:0000313" key="11">
    <source>
        <dbReference type="EMBL" id="SVA81123.1"/>
    </source>
</evidence>
<dbReference type="PANTHER" id="PTHR33451:SF3">
    <property type="entry name" value="MALATE-2H(+)_NA(+)-LACTATE ANTIPORTER"/>
    <property type="match status" value="1"/>
</dbReference>
<keyword evidence="4" id="KW-1003">Cell membrane</keyword>
<evidence type="ECO:0000256" key="8">
    <source>
        <dbReference type="ARBA" id="ARBA00038435"/>
    </source>
</evidence>
<name>A0A381YX20_9ZZZZ</name>
<evidence type="ECO:0000256" key="6">
    <source>
        <dbReference type="ARBA" id="ARBA00022989"/>
    </source>
</evidence>
<keyword evidence="5 9" id="KW-0812">Transmembrane</keyword>
<feature type="transmembrane region" description="Helical" evidence="9">
    <location>
        <begin position="96"/>
        <end position="124"/>
    </location>
</feature>
<dbReference type="PANTHER" id="PTHR33451">
    <property type="entry name" value="MALATE-2H(+)/NA(+)-LACTATE ANTIPORTER"/>
    <property type="match status" value="1"/>
</dbReference>
<sequence length="430" mass="46887">MLAAFFAIIELLIFGYEWTDIQKSIIHKLSKGFPAILILFAIGVIIGTWIVSGTIPMLIYFGINLINPSYIYILAFFIPIIFSTLTGTSWGSIGTIGVVIIGIAAVIDANLGITAGAIVGGAFFGDKLSPLSDTTNIAAMATEVDLYDHIQSMMVTTLPSAVIAAIIYFILGFIYPPTISKVDAQQVDVTLDAIASIFNFNIWLLIPPLIVLVGSIKRIATLPTLLTSSFSAAAIALLFQPYSSADIMATIHKGFEVKMAYWAQNLPDNIHILFNRGGLYELNEAIIFSIMVFVFIGTIDLIDAMTSIVDRTFGFIKTRSSIIISSLFATAFTNGITSNQSATSFIIGDAFAKRYDESGISRKVLSRSIEDYGTMFESLVPWHATTIFLTTTLGVSYGQYWNWQLLSLINLIIAPTLAILGKGCFYKKSD</sequence>
<evidence type="ECO:0000256" key="1">
    <source>
        <dbReference type="ARBA" id="ARBA00004651"/>
    </source>
</evidence>
<keyword evidence="6 9" id="KW-1133">Transmembrane helix</keyword>
<dbReference type="InterPro" id="IPR052180">
    <property type="entry name" value="NhaC_Na-H+_Antiporter"/>
</dbReference>
<feature type="transmembrane region" description="Helical" evidence="9">
    <location>
        <begin position="285"/>
        <end position="309"/>
    </location>
</feature>
<gene>
    <name evidence="11" type="ORF">METZ01_LOCUS133977</name>
</gene>
<reference evidence="11" key="1">
    <citation type="submission" date="2018-05" db="EMBL/GenBank/DDBJ databases">
        <authorList>
            <person name="Lanie J.A."/>
            <person name="Ng W.-L."/>
            <person name="Kazmierczak K.M."/>
            <person name="Andrzejewski T.M."/>
            <person name="Davidsen T.M."/>
            <person name="Wayne K.J."/>
            <person name="Tettelin H."/>
            <person name="Glass J.I."/>
            <person name="Rusch D."/>
            <person name="Podicherti R."/>
            <person name="Tsui H.-C.T."/>
            <person name="Winkler M.E."/>
        </authorList>
    </citation>
    <scope>NUCLEOTIDE SEQUENCE</scope>
</reference>
<feature type="domain" description="Na+/H+ antiporter NhaC-like C-terminal" evidence="10">
    <location>
        <begin position="121"/>
        <end position="421"/>
    </location>
</feature>
<keyword evidence="3" id="KW-0050">Antiport</keyword>
<evidence type="ECO:0000256" key="4">
    <source>
        <dbReference type="ARBA" id="ARBA00022475"/>
    </source>
</evidence>
<comment type="similarity">
    <text evidence="8">Belongs to the NhaC Na(+)/H(+) (TC 2.A.35) antiporter family.</text>
</comment>
<feature type="transmembrane region" description="Helical" evidence="9">
    <location>
        <begin position="35"/>
        <end position="63"/>
    </location>
</feature>
<evidence type="ECO:0000256" key="9">
    <source>
        <dbReference type="SAM" id="Phobius"/>
    </source>
</evidence>
<feature type="transmembrane region" description="Helical" evidence="9">
    <location>
        <begin position="379"/>
        <end position="397"/>
    </location>
</feature>
<dbReference type="GO" id="GO:0015297">
    <property type="term" value="F:antiporter activity"/>
    <property type="evidence" value="ECO:0007669"/>
    <property type="project" value="UniProtKB-KW"/>
</dbReference>
<feature type="transmembrane region" description="Helical" evidence="9">
    <location>
        <begin position="194"/>
        <end position="213"/>
    </location>
</feature>
<feature type="transmembrane region" description="Helical" evidence="9">
    <location>
        <begin position="70"/>
        <end position="90"/>
    </location>
</feature>
<organism evidence="11">
    <name type="scientific">marine metagenome</name>
    <dbReference type="NCBI Taxonomy" id="408172"/>
    <lineage>
        <taxon>unclassified sequences</taxon>
        <taxon>metagenomes</taxon>
        <taxon>ecological metagenomes</taxon>
    </lineage>
</organism>
<accession>A0A381YX20</accession>
<evidence type="ECO:0000256" key="3">
    <source>
        <dbReference type="ARBA" id="ARBA00022449"/>
    </source>
</evidence>
<feature type="transmembrane region" description="Helical" evidence="9">
    <location>
        <begin position="403"/>
        <end position="425"/>
    </location>
</feature>
<comment type="subcellular location">
    <subcellularLocation>
        <location evidence="1">Cell membrane</location>
        <topology evidence="1">Multi-pass membrane protein</topology>
    </subcellularLocation>
</comment>
<proteinExistence type="inferred from homology"/>
<dbReference type="EMBL" id="UINC01019187">
    <property type="protein sequence ID" value="SVA81123.1"/>
    <property type="molecule type" value="Genomic_DNA"/>
</dbReference>
<keyword evidence="7 9" id="KW-0472">Membrane</keyword>
<feature type="transmembrane region" description="Helical" evidence="9">
    <location>
        <begin position="155"/>
        <end position="174"/>
    </location>
</feature>
<dbReference type="GO" id="GO:0005886">
    <property type="term" value="C:plasma membrane"/>
    <property type="evidence" value="ECO:0007669"/>
    <property type="project" value="UniProtKB-SubCell"/>
</dbReference>
<evidence type="ECO:0000256" key="7">
    <source>
        <dbReference type="ARBA" id="ARBA00023136"/>
    </source>
</evidence>
<evidence type="ECO:0000256" key="5">
    <source>
        <dbReference type="ARBA" id="ARBA00022692"/>
    </source>
</evidence>